<dbReference type="InterPro" id="IPR010611">
    <property type="entry name" value="3D_dom"/>
</dbReference>
<keyword evidence="6" id="KW-0732">Signal</keyword>
<keyword evidence="9" id="KW-1185">Reference proteome</keyword>
<evidence type="ECO:0000259" key="7">
    <source>
        <dbReference type="SMART" id="SM00925"/>
    </source>
</evidence>
<feature type="domain" description="Lytic transglycosylase MltA" evidence="7">
    <location>
        <begin position="118"/>
        <end position="275"/>
    </location>
</feature>
<dbReference type="Gene3D" id="2.40.40.10">
    <property type="entry name" value="RlpA-like domain"/>
    <property type="match status" value="1"/>
</dbReference>
<protein>
    <recommendedName>
        <fullName evidence="2">peptidoglycan lytic exotransglycosylase</fullName>
        <ecNumber evidence="2">4.2.2.n1</ecNumber>
    </recommendedName>
    <alternativeName>
        <fullName evidence="5">Murein hydrolase A</fullName>
    </alternativeName>
</protein>
<evidence type="ECO:0000256" key="1">
    <source>
        <dbReference type="ARBA" id="ARBA00001420"/>
    </source>
</evidence>
<evidence type="ECO:0000256" key="6">
    <source>
        <dbReference type="SAM" id="SignalP"/>
    </source>
</evidence>
<dbReference type="HOGENOM" id="CLU_037751_0_0_7"/>
<dbReference type="CDD" id="cd14485">
    <property type="entry name" value="mltA_like_LT_A"/>
    <property type="match status" value="1"/>
</dbReference>
<evidence type="ECO:0000256" key="2">
    <source>
        <dbReference type="ARBA" id="ARBA00012587"/>
    </source>
</evidence>
<dbReference type="Pfam" id="PF03562">
    <property type="entry name" value="MltA"/>
    <property type="match status" value="1"/>
</dbReference>
<dbReference type="InterPro" id="IPR005300">
    <property type="entry name" value="MltA_B"/>
</dbReference>
<accession>A0A0B5FET9</accession>
<organism evidence="8 9">
    <name type="scientific">Geoalkalibacter subterraneus</name>
    <dbReference type="NCBI Taxonomy" id="483547"/>
    <lineage>
        <taxon>Bacteria</taxon>
        <taxon>Pseudomonadati</taxon>
        <taxon>Thermodesulfobacteriota</taxon>
        <taxon>Desulfuromonadia</taxon>
        <taxon>Desulfuromonadales</taxon>
        <taxon>Geoalkalibacteraceae</taxon>
        <taxon>Geoalkalibacter</taxon>
    </lineage>
</organism>
<dbReference type="PANTHER" id="PTHR30124">
    <property type="entry name" value="MEMBRANE-BOUND LYTIC MUREIN TRANSGLYCOSYLASE A"/>
    <property type="match status" value="1"/>
</dbReference>
<dbReference type="SMART" id="SM00925">
    <property type="entry name" value="MltA"/>
    <property type="match status" value="1"/>
</dbReference>
<dbReference type="Proteomes" id="UP000035036">
    <property type="component" value="Chromosome"/>
</dbReference>
<dbReference type="GO" id="GO:0009253">
    <property type="term" value="P:peptidoglycan catabolic process"/>
    <property type="evidence" value="ECO:0007669"/>
    <property type="project" value="TreeGrafter"/>
</dbReference>
<evidence type="ECO:0000313" key="8">
    <source>
        <dbReference type="EMBL" id="AJF05838.1"/>
    </source>
</evidence>
<dbReference type="InterPro" id="IPR036908">
    <property type="entry name" value="RlpA-like_sf"/>
</dbReference>
<evidence type="ECO:0000256" key="3">
    <source>
        <dbReference type="ARBA" id="ARBA00023239"/>
    </source>
</evidence>
<feature type="signal peptide" evidence="6">
    <location>
        <begin position="1"/>
        <end position="20"/>
    </location>
</feature>
<reference evidence="8 9" key="1">
    <citation type="journal article" date="2015" name="Genome Announc.">
        <title>Genomes of Geoalkalibacter ferrihydriticus Z-0531T and Geoalkalibacter subterraneus Red1T, Two Haloalkaliphilic Metal-Reducing Deltaproteobacteria.</title>
        <authorList>
            <person name="Badalamenti J.P."/>
            <person name="Krajmalnik-Brown R."/>
            <person name="Torres C.I."/>
            <person name="Bond D.R."/>
        </authorList>
    </citation>
    <scope>NUCLEOTIDE SEQUENCE [LARGE SCALE GENOMIC DNA]</scope>
    <source>
        <strain evidence="8 9">Red1</strain>
    </source>
</reference>
<proteinExistence type="predicted"/>
<keyword evidence="4" id="KW-0961">Cell wall biogenesis/degradation</keyword>
<evidence type="ECO:0000256" key="4">
    <source>
        <dbReference type="ARBA" id="ARBA00023316"/>
    </source>
</evidence>
<evidence type="ECO:0000313" key="9">
    <source>
        <dbReference type="Proteomes" id="UP000035036"/>
    </source>
</evidence>
<feature type="chain" id="PRO_5002102804" description="peptidoglycan lytic exotransglycosylase" evidence="6">
    <location>
        <begin position="21"/>
        <end position="384"/>
    </location>
</feature>
<dbReference type="GO" id="GO:0009254">
    <property type="term" value="P:peptidoglycan turnover"/>
    <property type="evidence" value="ECO:0007669"/>
    <property type="project" value="InterPro"/>
</dbReference>
<dbReference type="SUPFAM" id="SSF50685">
    <property type="entry name" value="Barwin-like endoglucanases"/>
    <property type="match status" value="1"/>
</dbReference>
<dbReference type="Pfam" id="PF06725">
    <property type="entry name" value="3D"/>
    <property type="match status" value="1"/>
</dbReference>
<dbReference type="PROSITE" id="PS51257">
    <property type="entry name" value="PROKAR_LIPOPROTEIN"/>
    <property type="match status" value="1"/>
</dbReference>
<dbReference type="PANTHER" id="PTHR30124:SF0">
    <property type="entry name" value="MEMBRANE-BOUND LYTIC MUREIN TRANSGLYCOSYLASE A"/>
    <property type="match status" value="1"/>
</dbReference>
<evidence type="ECO:0000256" key="5">
    <source>
        <dbReference type="ARBA" id="ARBA00030918"/>
    </source>
</evidence>
<gene>
    <name evidence="8" type="ORF">GSUB_03675</name>
</gene>
<dbReference type="CDD" id="cd14668">
    <property type="entry name" value="mlta_B"/>
    <property type="match status" value="1"/>
</dbReference>
<dbReference type="AlphaFoldDB" id="A0A0B5FET9"/>
<dbReference type="GO" id="GO:0071555">
    <property type="term" value="P:cell wall organization"/>
    <property type="evidence" value="ECO:0007669"/>
    <property type="project" value="UniProtKB-KW"/>
</dbReference>
<dbReference type="PIRSF" id="PIRSF019422">
    <property type="entry name" value="MltA"/>
    <property type="match status" value="1"/>
</dbReference>
<dbReference type="GO" id="GO:0004553">
    <property type="term" value="F:hydrolase activity, hydrolyzing O-glycosyl compounds"/>
    <property type="evidence" value="ECO:0007669"/>
    <property type="project" value="InterPro"/>
</dbReference>
<sequence>MRILRFFSAFCVLVLAGCLAPVTEKPVAEKGPRVATTYDRISGWAESDPRPGFDVFMKSCRSLARRDGWRDVCESAKWVDSENRTEVLRFFHEYFTPYRLQTPDGESSGLITGYYVPNLNGSREPSERFSWPLYGVPDDLLVIDLREVYPALGDYRLRGRLEGRRVVPYLTRGKIDGEEQPLQGNELLWVDDPVELFFLHIQGSGRIQFEDGSAAMVNYADQNGHPYRSIGKLLLDRGEMTRHQMSMQNIRAWARDNPDKTRDLLDENPSYIFFRELDTADGNPPGAMGLPLTPGYSLAVDPRYVPLGAPVFLDTRWPGEERPLQRLMGAQDTGGAIKGAVRGDFYWGVGEEAGSYAGRMKQQGALWLLLPREPEKQSPPTGEG</sequence>
<dbReference type="EC" id="4.2.2.n1" evidence="2"/>
<dbReference type="InterPro" id="IPR026044">
    <property type="entry name" value="MltA"/>
</dbReference>
<dbReference type="GO" id="GO:0019867">
    <property type="term" value="C:outer membrane"/>
    <property type="evidence" value="ECO:0007669"/>
    <property type="project" value="InterPro"/>
</dbReference>
<dbReference type="Gene3D" id="2.40.240.50">
    <property type="entry name" value="Barwin-like endoglucanases"/>
    <property type="match status" value="1"/>
</dbReference>
<dbReference type="KEGG" id="gsb:GSUB_03675"/>
<comment type="catalytic activity">
    <reaction evidence="1">
        <text>Exolytic cleavage of the (1-&gt;4)-beta-glycosidic linkage between N-acetylmuramic acid (MurNAc) and N-acetylglucosamine (GlcNAc) residues in peptidoglycan, from either the reducing or the non-reducing ends of the peptidoglycan chains, with concomitant formation of a 1,6-anhydrobond in the MurNAc residue.</text>
        <dbReference type="EC" id="4.2.2.n1"/>
    </reaction>
</comment>
<dbReference type="STRING" id="483547.GSUB_03675"/>
<dbReference type="GO" id="GO:0008933">
    <property type="term" value="F:peptidoglycan lytic transglycosylase activity"/>
    <property type="evidence" value="ECO:0007669"/>
    <property type="project" value="TreeGrafter"/>
</dbReference>
<dbReference type="RefSeq" id="WP_040199233.1">
    <property type="nucleotide sequence ID" value="NZ_CP010311.1"/>
</dbReference>
<dbReference type="OrthoDB" id="9783686at2"/>
<name>A0A0B5FET9_9BACT</name>
<dbReference type="EMBL" id="CP010311">
    <property type="protein sequence ID" value="AJF05838.1"/>
    <property type="molecule type" value="Genomic_DNA"/>
</dbReference>
<keyword evidence="3" id="KW-0456">Lyase</keyword>